<organism evidence="3 4">
    <name type="scientific">Moniliophthora roreri (strain MCA 2997)</name>
    <name type="common">Cocoa frosty pod rot fungus</name>
    <name type="synonym">Crinipellis roreri</name>
    <dbReference type="NCBI Taxonomy" id="1381753"/>
    <lineage>
        <taxon>Eukaryota</taxon>
        <taxon>Fungi</taxon>
        <taxon>Dikarya</taxon>
        <taxon>Basidiomycota</taxon>
        <taxon>Agaricomycotina</taxon>
        <taxon>Agaricomycetes</taxon>
        <taxon>Agaricomycetidae</taxon>
        <taxon>Agaricales</taxon>
        <taxon>Marasmiineae</taxon>
        <taxon>Marasmiaceae</taxon>
        <taxon>Moniliophthora</taxon>
    </lineage>
</organism>
<accession>V2WQ29</accession>
<keyword evidence="1" id="KW-0175">Coiled coil</keyword>
<keyword evidence="4" id="KW-1185">Reference proteome</keyword>
<dbReference type="OrthoDB" id="21648at2759"/>
<feature type="compositionally biased region" description="Low complexity" evidence="2">
    <location>
        <begin position="1"/>
        <end position="13"/>
    </location>
</feature>
<feature type="coiled-coil region" evidence="1">
    <location>
        <begin position="350"/>
        <end position="386"/>
    </location>
</feature>
<protein>
    <submittedName>
        <fullName evidence="3">Uncharacterized protein</fullName>
    </submittedName>
</protein>
<dbReference type="STRING" id="1381753.V2WQ29"/>
<evidence type="ECO:0000313" key="3">
    <source>
        <dbReference type="EMBL" id="ESK88963.1"/>
    </source>
</evidence>
<reference evidence="3 4" key="1">
    <citation type="journal article" date="2014" name="BMC Genomics">
        <title>Genome and secretome analysis of the hemibiotrophic fungal pathogen, Moniliophthora roreri, which causes frosty pod rot disease of cacao: mechanisms of the biotrophic and necrotrophic phases.</title>
        <authorList>
            <person name="Meinhardt L.W."/>
            <person name="Costa G.G.L."/>
            <person name="Thomazella D.P.T."/>
            <person name="Teixeira P.J.P.L."/>
            <person name="Carazzolle M.F."/>
            <person name="Schuster S.C."/>
            <person name="Carlson J.E."/>
            <person name="Guiltinan M.J."/>
            <person name="Mieczkowski P."/>
            <person name="Farmer A."/>
            <person name="Ramaraj T."/>
            <person name="Crozier J."/>
            <person name="Davis R.E."/>
            <person name="Shao J."/>
            <person name="Melnick R.L."/>
            <person name="Pereira G.A.G."/>
            <person name="Bailey B.A."/>
        </authorList>
    </citation>
    <scope>NUCLEOTIDE SEQUENCE [LARGE SCALE GENOMIC DNA]</scope>
    <source>
        <strain evidence="3 4">MCA 2997</strain>
    </source>
</reference>
<evidence type="ECO:0000313" key="4">
    <source>
        <dbReference type="Proteomes" id="UP000017559"/>
    </source>
</evidence>
<feature type="compositionally biased region" description="Basic and acidic residues" evidence="2">
    <location>
        <begin position="35"/>
        <end position="44"/>
    </location>
</feature>
<evidence type="ECO:0000256" key="1">
    <source>
        <dbReference type="SAM" id="Coils"/>
    </source>
</evidence>
<proteinExistence type="predicted"/>
<dbReference type="HOGENOM" id="CLU_022554_0_0_1"/>
<evidence type="ECO:0000256" key="2">
    <source>
        <dbReference type="SAM" id="MobiDB-lite"/>
    </source>
</evidence>
<dbReference type="EMBL" id="AWSO01000603">
    <property type="protein sequence ID" value="ESK88963.1"/>
    <property type="molecule type" value="Genomic_DNA"/>
</dbReference>
<sequence length="673" mass="73669">MAKATRSSVSSTSTKKRKRTEDDDSTETPPFKLPKSLDESHEESPVVIQAHDAEKILAVLEMIDTQGLLDRVFPLPSDEQKSYSFRTLLKDSSEHPLSVLQSAVQHLFPISSHPRARPSKPAAQQLRFCNLALSLLQQASTHSIQLPLDIESLLPSESEDDATPSSQHYQKPRYALVQHLPQGDYWTSLNSPSIPSDSAGRELKDLPHGHAELVAILPSHHPSEPLSSVPTLGSYHTKPIPSYLNKIPAQRRITRGSFLDYGPYTSFAPTFDQDGTEVGRKELGQIYFLRDAKRKEKENILRKWAARREKDPDVVMSENQVDDQVEEIADPNSSFNLNQELKELLPAHEVESLKASIQSLELELAVQELLDRNRKALLRLQELQYRRLMAEDGGSSTIQEGSEEWDTAQGIMDSLTLLASLRPRSSTGEQPPFVLTPSALHTLHRTLPLAPTSGWHGNLPPGRSTALRDDSTAKIRPGAPTPTIPVAAPVPTPAAASSSAIPSTSYNNYSYYQGQYRPTGTTTTNTTSYVVPKTGTTTTGYYQSYSQPTQQTGYYSYTQPYTSSATGHQPYSSQYSGWMNHYNPSGGATPTPVATSYSSFFGNSQSTTPRPSPAVANTVATAAGSKQGQWSASTPGTGLTLPLHLRPNGQAPQYTYAFSPQAQATGQATPASK</sequence>
<name>V2WQ29_MONRO</name>
<dbReference type="KEGG" id="mrr:Moror_13185"/>
<dbReference type="Proteomes" id="UP000017559">
    <property type="component" value="Unassembled WGS sequence"/>
</dbReference>
<comment type="caution">
    <text evidence="3">The sequence shown here is derived from an EMBL/GenBank/DDBJ whole genome shotgun (WGS) entry which is preliminary data.</text>
</comment>
<dbReference type="AlphaFoldDB" id="V2WQ29"/>
<gene>
    <name evidence="3" type="ORF">Moror_13185</name>
</gene>
<feature type="region of interest" description="Disordered" evidence="2">
    <location>
        <begin position="1"/>
        <end position="45"/>
    </location>
</feature>